<protein>
    <submittedName>
        <fullName evidence="3">DNA protecting protein DprA</fullName>
    </submittedName>
</protein>
<evidence type="ECO:0000259" key="2">
    <source>
        <dbReference type="Pfam" id="PF02481"/>
    </source>
</evidence>
<dbReference type="InterPro" id="IPR057666">
    <property type="entry name" value="DrpA_SLOG"/>
</dbReference>
<accession>A0A1G2D2C8</accession>
<dbReference type="GO" id="GO:0009294">
    <property type="term" value="P:DNA-mediated transformation"/>
    <property type="evidence" value="ECO:0007669"/>
    <property type="project" value="InterPro"/>
</dbReference>
<dbReference type="PANTHER" id="PTHR43022">
    <property type="entry name" value="PROTEIN SMF"/>
    <property type="match status" value="1"/>
</dbReference>
<dbReference type="Gene3D" id="3.40.50.450">
    <property type="match status" value="1"/>
</dbReference>
<dbReference type="PANTHER" id="PTHR43022:SF1">
    <property type="entry name" value="PROTEIN SMF"/>
    <property type="match status" value="1"/>
</dbReference>
<organism evidence="3 4">
    <name type="scientific">Candidatus Lloydbacteria bacterium RIFCSPHIGHO2_02_FULL_50_13</name>
    <dbReference type="NCBI Taxonomy" id="1798661"/>
    <lineage>
        <taxon>Bacteria</taxon>
        <taxon>Candidatus Lloydiibacteriota</taxon>
    </lineage>
</organism>
<dbReference type="NCBIfam" id="TIGR00732">
    <property type="entry name" value="dprA"/>
    <property type="match status" value="1"/>
</dbReference>
<evidence type="ECO:0000313" key="4">
    <source>
        <dbReference type="Proteomes" id="UP000177996"/>
    </source>
</evidence>
<comment type="caution">
    <text evidence="3">The sequence shown here is derived from an EMBL/GenBank/DDBJ whole genome shotgun (WGS) entry which is preliminary data.</text>
</comment>
<evidence type="ECO:0000313" key="3">
    <source>
        <dbReference type="EMBL" id="OGZ07759.1"/>
    </source>
</evidence>
<dbReference type="EMBL" id="MHLL01000053">
    <property type="protein sequence ID" value="OGZ07759.1"/>
    <property type="molecule type" value="Genomic_DNA"/>
</dbReference>
<dbReference type="SUPFAM" id="SSF102405">
    <property type="entry name" value="MCP/YpsA-like"/>
    <property type="match status" value="1"/>
</dbReference>
<dbReference type="InterPro" id="IPR036388">
    <property type="entry name" value="WH-like_DNA-bd_sf"/>
</dbReference>
<dbReference type="InterPro" id="IPR003488">
    <property type="entry name" value="DprA"/>
</dbReference>
<evidence type="ECO:0000256" key="1">
    <source>
        <dbReference type="ARBA" id="ARBA00006525"/>
    </source>
</evidence>
<comment type="similarity">
    <text evidence="1">Belongs to the DprA/Smf family.</text>
</comment>
<dbReference type="AlphaFoldDB" id="A0A1G2D2C8"/>
<dbReference type="Pfam" id="PF02481">
    <property type="entry name" value="DNA_processg_A"/>
    <property type="match status" value="1"/>
</dbReference>
<gene>
    <name evidence="3" type="ORF">A3D65_01495</name>
</gene>
<dbReference type="Gene3D" id="1.10.10.10">
    <property type="entry name" value="Winged helix-like DNA-binding domain superfamily/Winged helix DNA-binding domain"/>
    <property type="match status" value="1"/>
</dbReference>
<dbReference type="STRING" id="1798661.A3D65_01495"/>
<sequence length="270" mass="29012">MEIPQPPEELRVAGTLPSPETVLLTVVGSRKYTSYGKEACEEIIGGLRGYDIAIVSGLALGIDTIAHEAAMAAGLQTIAVPGSGLDPSVIYPRSNLQLAQRILESGGALLSEFAPDFRATDWSFPQRNRIMAGLAKATLLIEAGERSGTLITARMAADYNRDVLVVPGSIFSPASRGTHQFLKLGATPVTCSEDVLRVLGFEPEASVPKEVDLSTLSEAERIVMEFLTEPQNRDHIIDKLEISTSDANILLMKMEIAGLIVETPEGLRRA</sequence>
<reference evidence="3 4" key="1">
    <citation type="journal article" date="2016" name="Nat. Commun.">
        <title>Thousands of microbial genomes shed light on interconnected biogeochemical processes in an aquifer system.</title>
        <authorList>
            <person name="Anantharaman K."/>
            <person name="Brown C.T."/>
            <person name="Hug L.A."/>
            <person name="Sharon I."/>
            <person name="Castelle C.J."/>
            <person name="Probst A.J."/>
            <person name="Thomas B.C."/>
            <person name="Singh A."/>
            <person name="Wilkins M.J."/>
            <person name="Karaoz U."/>
            <person name="Brodie E.L."/>
            <person name="Williams K.H."/>
            <person name="Hubbard S.S."/>
            <person name="Banfield J.F."/>
        </authorList>
    </citation>
    <scope>NUCLEOTIDE SEQUENCE [LARGE SCALE GENOMIC DNA]</scope>
</reference>
<proteinExistence type="inferred from homology"/>
<name>A0A1G2D2C8_9BACT</name>
<dbReference type="Proteomes" id="UP000177996">
    <property type="component" value="Unassembled WGS sequence"/>
</dbReference>
<feature type="domain" description="Smf/DprA SLOG" evidence="2">
    <location>
        <begin position="2"/>
        <end position="198"/>
    </location>
</feature>